<proteinExistence type="inferred from homology"/>
<keyword evidence="5 7" id="KW-1133">Transmembrane helix</keyword>
<evidence type="ECO:0000256" key="2">
    <source>
        <dbReference type="ARBA" id="ARBA00006213"/>
    </source>
</evidence>
<comment type="caution">
    <text evidence="8">The sequence shown here is derived from an EMBL/GenBank/DDBJ whole genome shotgun (WGS) entry which is preliminary data.</text>
</comment>
<dbReference type="GO" id="GO:0016020">
    <property type="term" value="C:membrane"/>
    <property type="evidence" value="ECO:0007669"/>
    <property type="project" value="UniProtKB-SubCell"/>
</dbReference>
<feature type="transmembrane region" description="Helical" evidence="7">
    <location>
        <begin position="91"/>
        <end position="112"/>
    </location>
</feature>
<keyword evidence="6 7" id="KW-0472">Membrane</keyword>
<evidence type="ECO:0000256" key="3">
    <source>
        <dbReference type="ARBA" id="ARBA00022448"/>
    </source>
</evidence>
<keyword evidence="4 7" id="KW-0812">Transmembrane</keyword>
<feature type="transmembrane region" description="Helical" evidence="7">
    <location>
        <begin position="58"/>
        <end position="85"/>
    </location>
</feature>
<evidence type="ECO:0000313" key="8">
    <source>
        <dbReference type="EMBL" id="KAL2340960.1"/>
    </source>
</evidence>
<protein>
    <submittedName>
        <fullName evidence="8">Uncharacterized protein</fullName>
    </submittedName>
</protein>
<gene>
    <name evidence="8" type="ORF">Fmac_008900</name>
</gene>
<accession>A0ABD1MYP8</accession>
<dbReference type="PANTHER" id="PTHR31376">
    <property type="entry name" value="OS09G0467300 PROTEIN-RELATED"/>
    <property type="match status" value="1"/>
</dbReference>
<evidence type="ECO:0000256" key="7">
    <source>
        <dbReference type="SAM" id="Phobius"/>
    </source>
</evidence>
<evidence type="ECO:0000256" key="6">
    <source>
        <dbReference type="ARBA" id="ARBA00023136"/>
    </source>
</evidence>
<dbReference type="Proteomes" id="UP001603857">
    <property type="component" value="Unassembled WGS sequence"/>
</dbReference>
<keyword evidence="3" id="KW-0813">Transport</keyword>
<dbReference type="GO" id="GO:0005345">
    <property type="term" value="F:purine nucleobase transmembrane transporter activity"/>
    <property type="evidence" value="ECO:0007669"/>
    <property type="project" value="UniProtKB-ARBA"/>
</dbReference>
<comment type="similarity">
    <text evidence="2">Belongs to the purine permeases (TC 2.A.7.14) family.</text>
</comment>
<dbReference type="EMBL" id="JBGMDY010000003">
    <property type="protein sequence ID" value="KAL2340960.1"/>
    <property type="molecule type" value="Genomic_DNA"/>
</dbReference>
<evidence type="ECO:0000256" key="1">
    <source>
        <dbReference type="ARBA" id="ARBA00004370"/>
    </source>
</evidence>
<evidence type="ECO:0000256" key="4">
    <source>
        <dbReference type="ARBA" id="ARBA00022692"/>
    </source>
</evidence>
<name>A0ABD1MYP8_9FABA</name>
<dbReference type="AlphaFoldDB" id="A0ABD1MYP8"/>
<dbReference type="Pfam" id="PF16913">
    <property type="entry name" value="PUNUT"/>
    <property type="match status" value="2"/>
</dbReference>
<comment type="subcellular location">
    <subcellularLocation>
        <location evidence="1">Membrane</location>
    </subcellularLocation>
</comment>
<keyword evidence="9" id="KW-1185">Reference proteome</keyword>
<evidence type="ECO:0000313" key="9">
    <source>
        <dbReference type="Proteomes" id="UP001603857"/>
    </source>
</evidence>
<sequence>MFALYLPVMERVYEKVQCYGMVMEMQIIMEAEATASATVGMAWEGGFSKMKEEPSRMVFLTCSLPEGICVTALLSMNVLGGLVVFRDNFGGFKAVSTILCIWGFCSHVYGIYKFRNNNSNH</sequence>
<dbReference type="PANTHER" id="PTHR31376:SF3">
    <property type="entry name" value="PURINE PERMEASE 4-RELATED"/>
    <property type="match status" value="1"/>
</dbReference>
<dbReference type="InterPro" id="IPR030182">
    <property type="entry name" value="PUP_plant"/>
</dbReference>
<evidence type="ECO:0000256" key="5">
    <source>
        <dbReference type="ARBA" id="ARBA00022989"/>
    </source>
</evidence>
<organism evidence="8 9">
    <name type="scientific">Flemingia macrophylla</name>
    <dbReference type="NCBI Taxonomy" id="520843"/>
    <lineage>
        <taxon>Eukaryota</taxon>
        <taxon>Viridiplantae</taxon>
        <taxon>Streptophyta</taxon>
        <taxon>Embryophyta</taxon>
        <taxon>Tracheophyta</taxon>
        <taxon>Spermatophyta</taxon>
        <taxon>Magnoliopsida</taxon>
        <taxon>eudicotyledons</taxon>
        <taxon>Gunneridae</taxon>
        <taxon>Pentapetalae</taxon>
        <taxon>rosids</taxon>
        <taxon>fabids</taxon>
        <taxon>Fabales</taxon>
        <taxon>Fabaceae</taxon>
        <taxon>Papilionoideae</taxon>
        <taxon>50 kb inversion clade</taxon>
        <taxon>NPAAA clade</taxon>
        <taxon>indigoferoid/millettioid clade</taxon>
        <taxon>Phaseoleae</taxon>
        <taxon>Flemingia</taxon>
    </lineage>
</organism>
<reference evidence="8 9" key="1">
    <citation type="submission" date="2024-08" db="EMBL/GenBank/DDBJ databases">
        <title>Insights into the chromosomal genome structure of Flemingia macrophylla.</title>
        <authorList>
            <person name="Ding Y."/>
            <person name="Zhao Y."/>
            <person name="Bi W."/>
            <person name="Wu M."/>
            <person name="Zhao G."/>
            <person name="Gong Y."/>
            <person name="Li W."/>
            <person name="Zhang P."/>
        </authorList>
    </citation>
    <scope>NUCLEOTIDE SEQUENCE [LARGE SCALE GENOMIC DNA]</scope>
    <source>
        <strain evidence="8">DYQJB</strain>
        <tissue evidence="8">Leaf</tissue>
    </source>
</reference>